<sequence length="211" mass="24148">MPSYTLYNFNTRGRIEFVRYMLLHADVPFDDFRIDSQLVPGQWDEYKPKMPMGQLPVLEVDGKDMIPQSLAIGRFVAKKTKNYGSNDLEAAHIDAFIESAADILPKLYPTIRAIFTSNDDLKNEEWTKIREDITKHLNLFETTLQKNGSGWLVGNKLSAADFYIGELVDRLEGHIDSTILNDFPHLKKLKSAIANLPRVKDYIATRAKSIW</sequence>
<dbReference type="InterPro" id="IPR040079">
    <property type="entry name" value="Glutathione_S-Trfase"/>
</dbReference>
<dbReference type="Gene3D" id="3.40.30.10">
    <property type="entry name" value="Glutaredoxin"/>
    <property type="match status" value="1"/>
</dbReference>
<dbReference type="SFLD" id="SFLDS00019">
    <property type="entry name" value="Glutathione_Transferase_(cytos"/>
    <property type="match status" value="1"/>
</dbReference>
<dbReference type="CDD" id="cd03192">
    <property type="entry name" value="GST_C_Sigma_like"/>
    <property type="match status" value="1"/>
</dbReference>
<proteinExistence type="predicted"/>
<dbReference type="Proteomes" id="UP000887566">
    <property type="component" value="Unplaced"/>
</dbReference>
<dbReference type="Pfam" id="PF14497">
    <property type="entry name" value="GST_C_3"/>
    <property type="match status" value="1"/>
</dbReference>
<dbReference type="InterPro" id="IPR050213">
    <property type="entry name" value="GST_superfamily"/>
</dbReference>
<dbReference type="GO" id="GO:0004364">
    <property type="term" value="F:glutathione transferase activity"/>
    <property type="evidence" value="ECO:0007669"/>
    <property type="project" value="UniProtKB-ARBA"/>
</dbReference>
<dbReference type="FunFam" id="1.20.1050.10:FF:000030">
    <property type="entry name" value="Glutathione S-transferase S1"/>
    <property type="match status" value="1"/>
</dbReference>
<dbReference type="SUPFAM" id="SSF47616">
    <property type="entry name" value="GST C-terminal domain-like"/>
    <property type="match status" value="1"/>
</dbReference>
<dbReference type="PROSITE" id="PS50405">
    <property type="entry name" value="GST_CTER"/>
    <property type="match status" value="1"/>
</dbReference>
<reference evidence="4" key="1">
    <citation type="submission" date="2022-11" db="UniProtKB">
        <authorList>
            <consortium name="WormBaseParasite"/>
        </authorList>
    </citation>
    <scope>IDENTIFICATION</scope>
</reference>
<dbReference type="InterPro" id="IPR004045">
    <property type="entry name" value="Glutathione_S-Trfase_N"/>
</dbReference>
<dbReference type="SUPFAM" id="SSF52833">
    <property type="entry name" value="Thioredoxin-like"/>
    <property type="match status" value="1"/>
</dbReference>
<feature type="domain" description="GST N-terminal" evidence="1">
    <location>
        <begin position="2"/>
        <end position="84"/>
    </location>
</feature>
<dbReference type="Gene3D" id="1.20.1050.10">
    <property type="match status" value="1"/>
</dbReference>
<dbReference type="PROSITE" id="PS50404">
    <property type="entry name" value="GST_NTER"/>
    <property type="match status" value="1"/>
</dbReference>
<evidence type="ECO:0000313" key="4">
    <source>
        <dbReference type="WBParaSite" id="PSAMB.scaffold1632size29510.g14247.t1"/>
    </source>
</evidence>
<accession>A0A914V7T6</accession>
<name>A0A914V7T6_9BILA</name>
<evidence type="ECO:0000259" key="1">
    <source>
        <dbReference type="PROSITE" id="PS50404"/>
    </source>
</evidence>
<evidence type="ECO:0000313" key="3">
    <source>
        <dbReference type="Proteomes" id="UP000887566"/>
    </source>
</evidence>
<dbReference type="AlphaFoldDB" id="A0A914V7T6"/>
<dbReference type="InterPro" id="IPR004046">
    <property type="entry name" value="GST_C"/>
</dbReference>
<dbReference type="CDD" id="cd03039">
    <property type="entry name" value="GST_N_Sigma_like"/>
    <property type="match status" value="1"/>
</dbReference>
<dbReference type="InterPro" id="IPR010987">
    <property type="entry name" value="Glutathione-S-Trfase_C-like"/>
</dbReference>
<keyword evidence="3" id="KW-1185">Reference proteome</keyword>
<protein>
    <submittedName>
        <fullName evidence="4">Glutathione S-transferase</fullName>
    </submittedName>
</protein>
<feature type="domain" description="GST C-terminal" evidence="2">
    <location>
        <begin position="86"/>
        <end position="211"/>
    </location>
</feature>
<dbReference type="GO" id="GO:0006749">
    <property type="term" value="P:glutathione metabolic process"/>
    <property type="evidence" value="ECO:0007669"/>
    <property type="project" value="TreeGrafter"/>
</dbReference>
<dbReference type="InterPro" id="IPR036249">
    <property type="entry name" value="Thioredoxin-like_sf"/>
</dbReference>
<dbReference type="InterPro" id="IPR036282">
    <property type="entry name" value="Glutathione-S-Trfase_C_sf"/>
</dbReference>
<dbReference type="Pfam" id="PF02798">
    <property type="entry name" value="GST_N"/>
    <property type="match status" value="1"/>
</dbReference>
<organism evidence="3 4">
    <name type="scientific">Plectus sambesii</name>
    <dbReference type="NCBI Taxonomy" id="2011161"/>
    <lineage>
        <taxon>Eukaryota</taxon>
        <taxon>Metazoa</taxon>
        <taxon>Ecdysozoa</taxon>
        <taxon>Nematoda</taxon>
        <taxon>Chromadorea</taxon>
        <taxon>Plectida</taxon>
        <taxon>Plectina</taxon>
        <taxon>Plectoidea</taxon>
        <taxon>Plectidae</taxon>
        <taxon>Plectus</taxon>
    </lineage>
</organism>
<dbReference type="PANTHER" id="PTHR11571:SF150">
    <property type="entry name" value="GLUTATHIONE S-TRANSFERASE"/>
    <property type="match status" value="1"/>
</dbReference>
<evidence type="ECO:0000259" key="2">
    <source>
        <dbReference type="PROSITE" id="PS50405"/>
    </source>
</evidence>
<dbReference type="PANTHER" id="PTHR11571">
    <property type="entry name" value="GLUTATHIONE S-TRANSFERASE"/>
    <property type="match status" value="1"/>
</dbReference>
<dbReference type="WBParaSite" id="PSAMB.scaffold1632size29510.g14247.t1">
    <property type="protein sequence ID" value="PSAMB.scaffold1632size29510.g14247.t1"/>
    <property type="gene ID" value="PSAMB.scaffold1632size29510.g14247"/>
</dbReference>